<evidence type="ECO:0000313" key="1">
    <source>
        <dbReference type="EMBL" id="QJA98852.1"/>
    </source>
</evidence>
<proteinExistence type="predicted"/>
<organism evidence="1">
    <name type="scientific">viral metagenome</name>
    <dbReference type="NCBI Taxonomy" id="1070528"/>
    <lineage>
        <taxon>unclassified sequences</taxon>
        <taxon>metagenomes</taxon>
        <taxon>organismal metagenomes</taxon>
    </lineage>
</organism>
<dbReference type="EMBL" id="MT143613">
    <property type="protein sequence ID" value="QJA98852.1"/>
    <property type="molecule type" value="Genomic_DNA"/>
</dbReference>
<reference evidence="1" key="1">
    <citation type="submission" date="2020-03" db="EMBL/GenBank/DDBJ databases">
        <title>The deep terrestrial virosphere.</title>
        <authorList>
            <person name="Holmfeldt K."/>
            <person name="Nilsson E."/>
            <person name="Simone D."/>
            <person name="Lopez-Fernandez M."/>
            <person name="Wu X."/>
            <person name="de Brujin I."/>
            <person name="Lundin D."/>
            <person name="Andersson A."/>
            <person name="Bertilsson S."/>
            <person name="Dopson M."/>
        </authorList>
    </citation>
    <scope>NUCLEOTIDE SEQUENCE</scope>
    <source>
        <strain evidence="1">MM171A01462</strain>
    </source>
</reference>
<sequence length="148" mass="17051">MAHGSPDHTVLSDDAYSHYEYNYVSSGGWNILATQRRSLIDIDLVGIFGITFMLVNNKGAYLRIEVDGRQIFELAPSTVFTDLQLYAGKIRGIMGVSTYNEIDNKYSLWYHTDWKIYVHKHLLVEVWNFTINPCQVSAIWCEYAEFKG</sequence>
<accession>A0A6M3LZ41</accession>
<dbReference type="AlphaFoldDB" id="A0A6M3LZ41"/>
<gene>
    <name evidence="1" type="ORF">MM171A01462_0006</name>
</gene>
<name>A0A6M3LZ41_9ZZZZ</name>
<protein>
    <submittedName>
        <fullName evidence="1">Uncharacterized protein</fullName>
    </submittedName>
</protein>